<protein>
    <submittedName>
        <fullName evidence="2">Uncharacterized protein</fullName>
    </submittedName>
</protein>
<accession>A0A0A9AX48</accession>
<dbReference type="AlphaFoldDB" id="A0A0A9AX48"/>
<feature type="region of interest" description="Disordered" evidence="1">
    <location>
        <begin position="1"/>
        <end position="24"/>
    </location>
</feature>
<reference evidence="2" key="1">
    <citation type="submission" date="2014-09" db="EMBL/GenBank/DDBJ databases">
        <authorList>
            <person name="Magalhaes I.L.F."/>
            <person name="Oliveira U."/>
            <person name="Santos F.R."/>
            <person name="Vidigal T.H.D.A."/>
            <person name="Brescovit A.D."/>
            <person name="Santos A.J."/>
        </authorList>
    </citation>
    <scope>NUCLEOTIDE SEQUENCE</scope>
    <source>
        <tissue evidence="2">Shoot tissue taken approximately 20 cm above the soil surface</tissue>
    </source>
</reference>
<evidence type="ECO:0000256" key="1">
    <source>
        <dbReference type="SAM" id="MobiDB-lite"/>
    </source>
</evidence>
<reference evidence="2" key="2">
    <citation type="journal article" date="2015" name="Data Brief">
        <title>Shoot transcriptome of the giant reed, Arundo donax.</title>
        <authorList>
            <person name="Barrero R.A."/>
            <person name="Guerrero F.D."/>
            <person name="Moolhuijzen P."/>
            <person name="Goolsby J.A."/>
            <person name="Tidwell J."/>
            <person name="Bellgard S.E."/>
            <person name="Bellgard M.I."/>
        </authorList>
    </citation>
    <scope>NUCLEOTIDE SEQUENCE</scope>
    <source>
        <tissue evidence="2">Shoot tissue taken approximately 20 cm above the soil surface</tissue>
    </source>
</reference>
<name>A0A0A9AX48_ARUDO</name>
<proteinExistence type="predicted"/>
<organism evidence="2">
    <name type="scientific">Arundo donax</name>
    <name type="common">Giant reed</name>
    <name type="synonym">Donax arundinaceus</name>
    <dbReference type="NCBI Taxonomy" id="35708"/>
    <lineage>
        <taxon>Eukaryota</taxon>
        <taxon>Viridiplantae</taxon>
        <taxon>Streptophyta</taxon>
        <taxon>Embryophyta</taxon>
        <taxon>Tracheophyta</taxon>
        <taxon>Spermatophyta</taxon>
        <taxon>Magnoliopsida</taxon>
        <taxon>Liliopsida</taxon>
        <taxon>Poales</taxon>
        <taxon>Poaceae</taxon>
        <taxon>PACMAD clade</taxon>
        <taxon>Arundinoideae</taxon>
        <taxon>Arundineae</taxon>
        <taxon>Arundo</taxon>
    </lineage>
</organism>
<dbReference type="EMBL" id="GBRH01246263">
    <property type="protein sequence ID" value="JAD51632.1"/>
    <property type="molecule type" value="Transcribed_RNA"/>
</dbReference>
<evidence type="ECO:0000313" key="2">
    <source>
        <dbReference type="EMBL" id="JAD51632.1"/>
    </source>
</evidence>
<sequence>MRNETSVAPRRAGSAKGGHDLASSRLTMLGGLREAW</sequence>